<keyword evidence="3" id="KW-0732">Signal</keyword>
<dbReference type="Gene3D" id="3.40.50.1110">
    <property type="entry name" value="SGNH hydrolase"/>
    <property type="match status" value="1"/>
</dbReference>
<dbReference type="InterPro" id="IPR037459">
    <property type="entry name" value="RhgT-like"/>
</dbReference>
<dbReference type="RefSeq" id="WP_172277176.1">
    <property type="nucleotide sequence ID" value="NZ_CASGMU010000007.1"/>
</dbReference>
<dbReference type="SUPFAM" id="SSF52266">
    <property type="entry name" value="SGNH hydrolase"/>
    <property type="match status" value="1"/>
</dbReference>
<dbReference type="Pfam" id="PF13472">
    <property type="entry name" value="Lipase_GDSL_2"/>
    <property type="match status" value="1"/>
</dbReference>
<gene>
    <name evidence="5" type="ORF">HPS56_12430</name>
</gene>
<keyword evidence="6" id="KW-1185">Reference proteome</keyword>
<accession>A0ABX2APE6</accession>
<comment type="caution">
    <text evidence="5">The sequence shown here is derived from an EMBL/GenBank/DDBJ whole genome shotgun (WGS) entry which is preliminary data.</text>
</comment>
<dbReference type="PANTHER" id="PTHR43695">
    <property type="entry name" value="PUTATIVE (AFU_ORTHOLOGUE AFUA_2G17250)-RELATED"/>
    <property type="match status" value="1"/>
</dbReference>
<name>A0ABX2APE6_9BACT</name>
<evidence type="ECO:0000256" key="3">
    <source>
        <dbReference type="SAM" id="SignalP"/>
    </source>
</evidence>
<keyword evidence="2" id="KW-0378">Hydrolase</keyword>
<comment type="similarity">
    <text evidence="1">Belongs to the 'GDSL' lipolytic enzyme family.</text>
</comment>
<dbReference type="EMBL" id="JABKKF010000016">
    <property type="protein sequence ID" value="NPD93126.1"/>
    <property type="molecule type" value="Genomic_DNA"/>
</dbReference>
<protein>
    <submittedName>
        <fullName evidence="5">Pectin esterase</fullName>
    </submittedName>
</protein>
<reference evidence="5 6" key="1">
    <citation type="submission" date="2020-05" db="EMBL/GenBank/DDBJ databases">
        <title>Distinct polysaccharide utilization as determinants for interspecies competition between intestinal Prevotella spp.</title>
        <authorList>
            <person name="Galvez E.J.C."/>
            <person name="Iljazovic A."/>
            <person name="Strowig T."/>
        </authorList>
    </citation>
    <scope>NUCLEOTIDE SEQUENCE [LARGE SCALE GENOMIC DNA]</scope>
    <source>
        <strain evidence="5 6">PMUR</strain>
    </source>
</reference>
<feature type="domain" description="SGNH hydrolase-type esterase" evidence="4">
    <location>
        <begin position="31"/>
        <end position="215"/>
    </location>
</feature>
<proteinExistence type="inferred from homology"/>
<evidence type="ECO:0000259" key="4">
    <source>
        <dbReference type="Pfam" id="PF13472"/>
    </source>
</evidence>
<dbReference type="InterPro" id="IPR036514">
    <property type="entry name" value="SGNH_hydro_sf"/>
</dbReference>
<dbReference type="InterPro" id="IPR013830">
    <property type="entry name" value="SGNH_hydro"/>
</dbReference>
<dbReference type="CDD" id="cd01821">
    <property type="entry name" value="Rhamnogalacturan_acetylesterase_like"/>
    <property type="match status" value="1"/>
</dbReference>
<feature type="signal peptide" evidence="3">
    <location>
        <begin position="1"/>
        <end position="21"/>
    </location>
</feature>
<feature type="chain" id="PRO_5046285437" evidence="3">
    <location>
        <begin position="22"/>
        <end position="334"/>
    </location>
</feature>
<evidence type="ECO:0000256" key="1">
    <source>
        <dbReference type="ARBA" id="ARBA00008668"/>
    </source>
</evidence>
<organism evidence="5 6">
    <name type="scientific">Xylanibacter muris</name>
    <dbReference type="NCBI Taxonomy" id="2736290"/>
    <lineage>
        <taxon>Bacteria</taxon>
        <taxon>Pseudomonadati</taxon>
        <taxon>Bacteroidota</taxon>
        <taxon>Bacteroidia</taxon>
        <taxon>Bacteroidales</taxon>
        <taxon>Prevotellaceae</taxon>
        <taxon>Xylanibacter</taxon>
    </lineage>
</organism>
<evidence type="ECO:0000256" key="2">
    <source>
        <dbReference type="ARBA" id="ARBA00022801"/>
    </source>
</evidence>
<evidence type="ECO:0000313" key="5">
    <source>
        <dbReference type="EMBL" id="NPD93126.1"/>
    </source>
</evidence>
<evidence type="ECO:0000313" key="6">
    <source>
        <dbReference type="Proteomes" id="UP000714420"/>
    </source>
</evidence>
<sequence length="334" mass="37679">MKLLRLCAYALIAVFVMTSFKQDKVITVFMIGDSTMANKPYDKGQKERGWGMALQCYFDDGIRVDNHAVNGRSSKSFINEGRWQAVVDKIRPGDYVFIQFGHNDEKPKADRHTDPGTTFDANLRKFVRETREKGGIPVLFNCVVRRNFFAAVPKNDDDEALRKTTAATKEEMVEGDTLVDTHGAYRISPKNVARETGAPYIDANKITHDLEQGLGREASKKLHMWFLPGEEPTIPKGRKDNTHYNIYGAHIVAKLLTQAIVKEVPALRKHAVYYDYSVARNGIGDFFTPQEAVDAAPQGKKTTVQLFAGKWKKPEIPKGKKIKFILRNGAEWAK</sequence>
<dbReference type="PANTHER" id="PTHR43695:SF1">
    <property type="entry name" value="RHAMNOGALACTURONAN ACETYLESTERASE"/>
    <property type="match status" value="1"/>
</dbReference>
<dbReference type="Proteomes" id="UP000714420">
    <property type="component" value="Unassembled WGS sequence"/>
</dbReference>